<dbReference type="Gene3D" id="3.40.50.720">
    <property type="entry name" value="NAD(P)-binding Rossmann-like Domain"/>
    <property type="match status" value="1"/>
</dbReference>
<reference evidence="1 2" key="1">
    <citation type="submission" date="2016-09" db="EMBL/GenBank/DDBJ databases">
        <title>Pseudoalteromonas amylolytica sp. nov., isolated from the surface seawater.</title>
        <authorList>
            <person name="Wu Y.-H."/>
            <person name="Cheng H."/>
            <person name="Jin X.-B."/>
            <person name="Wang C.-S."/>
            <person name="Xu X.-W."/>
        </authorList>
    </citation>
    <scope>NUCLEOTIDE SEQUENCE [LARGE SCALE GENOMIC DNA]</scope>
    <source>
        <strain evidence="1 2">JW1</strain>
    </source>
</reference>
<protein>
    <recommendedName>
        <fullName evidence="3">Short-chain dehydrogenase</fullName>
    </recommendedName>
</protein>
<dbReference type="Pfam" id="PF00106">
    <property type="entry name" value="adh_short"/>
    <property type="match status" value="1"/>
</dbReference>
<gene>
    <name evidence="1" type="ORF">BET10_03265</name>
</gene>
<proteinExistence type="predicted"/>
<accession>A0A1S1N174</accession>
<dbReference type="InterPro" id="IPR036291">
    <property type="entry name" value="NAD(P)-bd_dom_sf"/>
</dbReference>
<dbReference type="InterPro" id="IPR052184">
    <property type="entry name" value="SDR_enzymes"/>
</dbReference>
<dbReference type="RefSeq" id="WP_070983047.1">
    <property type="nucleotide sequence ID" value="NZ_MKJU01000005.1"/>
</dbReference>
<dbReference type="STRING" id="1859457.BET10_03265"/>
<evidence type="ECO:0000313" key="2">
    <source>
        <dbReference type="Proteomes" id="UP000179786"/>
    </source>
</evidence>
<keyword evidence="2" id="KW-1185">Reference proteome</keyword>
<dbReference type="InterPro" id="IPR002347">
    <property type="entry name" value="SDR_fam"/>
</dbReference>
<name>A0A1S1N174_9GAMM</name>
<dbReference type="Proteomes" id="UP000179786">
    <property type="component" value="Unassembled WGS sequence"/>
</dbReference>
<evidence type="ECO:0008006" key="3">
    <source>
        <dbReference type="Google" id="ProtNLM"/>
    </source>
</evidence>
<dbReference type="SUPFAM" id="SSF51735">
    <property type="entry name" value="NAD(P)-binding Rossmann-fold domains"/>
    <property type="match status" value="1"/>
</dbReference>
<dbReference type="EMBL" id="MKJU01000005">
    <property type="protein sequence ID" value="OHU93040.1"/>
    <property type="molecule type" value="Genomic_DNA"/>
</dbReference>
<dbReference type="PANTHER" id="PTHR45458:SF1">
    <property type="entry name" value="SHORT CHAIN DEHYDROGENASE"/>
    <property type="match status" value="1"/>
</dbReference>
<dbReference type="AlphaFoldDB" id="A0A1S1N174"/>
<dbReference type="OrthoDB" id="9785826at2"/>
<organism evidence="1 2">
    <name type="scientific">Pseudoalteromonas amylolytica</name>
    <dbReference type="NCBI Taxonomy" id="1859457"/>
    <lineage>
        <taxon>Bacteria</taxon>
        <taxon>Pseudomonadati</taxon>
        <taxon>Pseudomonadota</taxon>
        <taxon>Gammaproteobacteria</taxon>
        <taxon>Alteromonadales</taxon>
        <taxon>Pseudoalteromonadaceae</taxon>
        <taxon>Pseudoalteromonas</taxon>
    </lineage>
</organism>
<comment type="caution">
    <text evidence="1">The sequence shown here is derived from an EMBL/GenBank/DDBJ whole genome shotgun (WGS) entry which is preliminary data.</text>
</comment>
<sequence length="252" mass="28138">MTNSAIIIIGASSAIAKAFISEQHKRYPQHPIITISRSALEDLSEYDDACQSESFKAFHEHIVCDNSPVEITKTVKTIAAQITNAQSVTIFNGQLHNAHFKPEKRLEDIHSDYLQWLFQVNTITPLLWLKYIGEHLGHSSKCVLTCLSARVASIDDNSVGGWYGYRASKAALNMAVKTFAIELARRAKHCKCVLFHPGTTDTPLSKPFQKNVPNGKLFDPQFVAGQLSDLLAQRVINGQVDYIDWQGKAINW</sequence>
<evidence type="ECO:0000313" key="1">
    <source>
        <dbReference type="EMBL" id="OHU93040.1"/>
    </source>
</evidence>
<dbReference type="GO" id="GO:0016616">
    <property type="term" value="F:oxidoreductase activity, acting on the CH-OH group of donors, NAD or NADP as acceptor"/>
    <property type="evidence" value="ECO:0007669"/>
    <property type="project" value="TreeGrafter"/>
</dbReference>
<dbReference type="PRINTS" id="PR00081">
    <property type="entry name" value="GDHRDH"/>
</dbReference>
<dbReference type="PANTHER" id="PTHR45458">
    <property type="entry name" value="SHORT-CHAIN DEHYDROGENASE/REDUCTASE SDR"/>
    <property type="match status" value="1"/>
</dbReference>